<reference evidence="1" key="1">
    <citation type="submission" date="2022-01" db="EMBL/GenBank/DDBJ databases">
        <title>Comparative genomics reveals a dynamic genome evolution in the ectomycorrhizal milk-cap (Lactarius) mushrooms.</title>
        <authorList>
            <consortium name="DOE Joint Genome Institute"/>
            <person name="Lebreton A."/>
            <person name="Tang N."/>
            <person name="Kuo A."/>
            <person name="LaButti K."/>
            <person name="Drula E."/>
            <person name="Barry K."/>
            <person name="Clum A."/>
            <person name="Lipzen A."/>
            <person name="Mousain D."/>
            <person name="Ng V."/>
            <person name="Wang R."/>
            <person name="Wang X."/>
            <person name="Dai Y."/>
            <person name="Henrissat B."/>
            <person name="Grigoriev I.V."/>
            <person name="Guerin-Laguette A."/>
            <person name="Yu F."/>
            <person name="Martin F.M."/>
        </authorList>
    </citation>
    <scope>NUCLEOTIDE SEQUENCE</scope>
    <source>
        <strain evidence="1">QP</strain>
    </source>
</reference>
<dbReference type="Proteomes" id="UP001201163">
    <property type="component" value="Unassembled WGS sequence"/>
</dbReference>
<comment type="caution">
    <text evidence="1">The sequence shown here is derived from an EMBL/GenBank/DDBJ whole genome shotgun (WGS) entry which is preliminary data.</text>
</comment>
<accession>A0AAD4QDP0</accession>
<sequence length="133" mass="15145">MDLIIQRWGKCKIPGDVTLRSRISEKGGEASRSSRHFEAQGEEGPIFGEALAFYFLQDYGYSLVVYHELEGMKNVLGRWCGEWSEECMVLKTSSIIRLVGIWAWGSKVHILRKHPGLDMLSSSEHGIEEQDEE</sequence>
<keyword evidence="2" id="KW-1185">Reference proteome</keyword>
<gene>
    <name evidence="1" type="ORF">EDB92DRAFT_1798030</name>
</gene>
<protein>
    <submittedName>
        <fullName evidence="1">Uncharacterized protein</fullName>
    </submittedName>
</protein>
<name>A0AAD4QDP0_9AGAM</name>
<evidence type="ECO:0000313" key="1">
    <source>
        <dbReference type="EMBL" id="KAH8991698.1"/>
    </source>
</evidence>
<dbReference type="EMBL" id="JAKELL010000025">
    <property type="protein sequence ID" value="KAH8991698.1"/>
    <property type="molecule type" value="Genomic_DNA"/>
</dbReference>
<proteinExistence type="predicted"/>
<organism evidence="1 2">
    <name type="scientific">Lactarius akahatsu</name>
    <dbReference type="NCBI Taxonomy" id="416441"/>
    <lineage>
        <taxon>Eukaryota</taxon>
        <taxon>Fungi</taxon>
        <taxon>Dikarya</taxon>
        <taxon>Basidiomycota</taxon>
        <taxon>Agaricomycotina</taxon>
        <taxon>Agaricomycetes</taxon>
        <taxon>Russulales</taxon>
        <taxon>Russulaceae</taxon>
        <taxon>Lactarius</taxon>
    </lineage>
</organism>
<evidence type="ECO:0000313" key="2">
    <source>
        <dbReference type="Proteomes" id="UP001201163"/>
    </source>
</evidence>
<dbReference type="AlphaFoldDB" id="A0AAD4QDP0"/>